<proteinExistence type="predicted"/>
<gene>
    <name evidence="4" type="ORF">HHL10_19355</name>
</gene>
<dbReference type="PANTHER" id="PTHR44591:SF3">
    <property type="entry name" value="RESPONSE REGULATORY DOMAIN-CONTAINING PROTEIN"/>
    <property type="match status" value="1"/>
</dbReference>
<accession>A0A848FDQ4</accession>
<feature type="domain" description="Response regulatory" evidence="3">
    <location>
        <begin position="5"/>
        <end position="119"/>
    </location>
</feature>
<dbReference type="InterPro" id="IPR001789">
    <property type="entry name" value="Sig_transdc_resp-reg_receiver"/>
</dbReference>
<keyword evidence="5" id="KW-1185">Reference proteome</keyword>
<dbReference type="Pfam" id="PF00072">
    <property type="entry name" value="Response_reg"/>
    <property type="match status" value="1"/>
</dbReference>
<evidence type="ECO:0000313" key="5">
    <source>
        <dbReference type="Proteomes" id="UP000574067"/>
    </source>
</evidence>
<feature type="modified residue" description="4-aspartylphosphate" evidence="2">
    <location>
        <position position="54"/>
    </location>
</feature>
<dbReference type="InterPro" id="IPR011006">
    <property type="entry name" value="CheY-like_superfamily"/>
</dbReference>
<dbReference type="Proteomes" id="UP000574067">
    <property type="component" value="Unassembled WGS sequence"/>
</dbReference>
<reference evidence="4 5" key="1">
    <citation type="submission" date="2020-04" db="EMBL/GenBank/DDBJ databases">
        <title>Azohydromonas sp. isolated from soil.</title>
        <authorList>
            <person name="Dahal R.H."/>
        </authorList>
    </citation>
    <scope>NUCLEOTIDE SEQUENCE [LARGE SCALE GENOMIC DNA]</scope>
    <source>
        <strain evidence="4 5">G-1-1-14</strain>
    </source>
</reference>
<dbReference type="AlphaFoldDB" id="A0A848FDQ4"/>
<evidence type="ECO:0000313" key="4">
    <source>
        <dbReference type="EMBL" id="NML17136.1"/>
    </source>
</evidence>
<name>A0A848FDQ4_9BURK</name>
<dbReference type="SMART" id="SM00448">
    <property type="entry name" value="REC"/>
    <property type="match status" value="1"/>
</dbReference>
<dbReference type="Gene3D" id="3.40.50.2300">
    <property type="match status" value="1"/>
</dbReference>
<organism evidence="4 5">
    <name type="scientific">Azohydromonas caseinilytica</name>
    <dbReference type="NCBI Taxonomy" id="2728836"/>
    <lineage>
        <taxon>Bacteria</taxon>
        <taxon>Pseudomonadati</taxon>
        <taxon>Pseudomonadota</taxon>
        <taxon>Betaproteobacteria</taxon>
        <taxon>Burkholderiales</taxon>
        <taxon>Sphaerotilaceae</taxon>
        <taxon>Azohydromonas</taxon>
    </lineage>
</organism>
<dbReference type="GO" id="GO:0000160">
    <property type="term" value="P:phosphorelay signal transduction system"/>
    <property type="evidence" value="ECO:0007669"/>
    <property type="project" value="InterPro"/>
</dbReference>
<dbReference type="PANTHER" id="PTHR44591">
    <property type="entry name" value="STRESS RESPONSE REGULATOR PROTEIN 1"/>
    <property type="match status" value="1"/>
</dbReference>
<dbReference type="SUPFAM" id="SSF52172">
    <property type="entry name" value="CheY-like"/>
    <property type="match status" value="1"/>
</dbReference>
<keyword evidence="1 2" id="KW-0597">Phosphoprotein</keyword>
<dbReference type="InterPro" id="IPR050595">
    <property type="entry name" value="Bact_response_regulator"/>
</dbReference>
<evidence type="ECO:0000256" key="1">
    <source>
        <dbReference type="ARBA" id="ARBA00022553"/>
    </source>
</evidence>
<comment type="caution">
    <text evidence="4">The sequence shown here is derived from an EMBL/GenBank/DDBJ whole genome shotgun (WGS) entry which is preliminary data.</text>
</comment>
<protein>
    <submittedName>
        <fullName evidence="4">Response regulator</fullName>
    </submittedName>
</protein>
<dbReference type="PROSITE" id="PS50110">
    <property type="entry name" value="RESPONSE_REGULATORY"/>
    <property type="match status" value="1"/>
</dbReference>
<dbReference type="EMBL" id="JABBFW010000015">
    <property type="protein sequence ID" value="NML17136.1"/>
    <property type="molecule type" value="Genomic_DNA"/>
</dbReference>
<evidence type="ECO:0000256" key="2">
    <source>
        <dbReference type="PROSITE-ProRule" id="PRU00169"/>
    </source>
</evidence>
<evidence type="ECO:0000259" key="3">
    <source>
        <dbReference type="PROSITE" id="PS50110"/>
    </source>
</evidence>
<sequence length="123" mass="13404">MSRARILVVDDELSNAEVLALILREEGYEVAVAGDGRQALERVEDAAPDLLLTDYMMPGMNGVELARALRQLPRHGQLPVLLMSGASASMLKAHAGDYDAFLRKPFDIETLLRAVRSLLDASA</sequence>